<name>A0AAD5KZ65_9CRUS</name>
<gene>
    <name evidence="3" type="ORF">GHT06_022731</name>
</gene>
<comment type="caution">
    <text evidence="3">The sequence shown here is derived from an EMBL/GenBank/DDBJ whole genome shotgun (WGS) entry which is preliminary data.</text>
</comment>
<keyword evidence="1" id="KW-0732">Signal</keyword>
<accession>A0AAD5KZ65</accession>
<dbReference type="EMBL" id="WJBH02000010">
    <property type="protein sequence ID" value="KAI9552365.1"/>
    <property type="molecule type" value="Genomic_DNA"/>
</dbReference>
<evidence type="ECO:0000313" key="4">
    <source>
        <dbReference type="Proteomes" id="UP000820818"/>
    </source>
</evidence>
<organism evidence="3 4">
    <name type="scientific">Daphnia sinensis</name>
    <dbReference type="NCBI Taxonomy" id="1820382"/>
    <lineage>
        <taxon>Eukaryota</taxon>
        <taxon>Metazoa</taxon>
        <taxon>Ecdysozoa</taxon>
        <taxon>Arthropoda</taxon>
        <taxon>Crustacea</taxon>
        <taxon>Branchiopoda</taxon>
        <taxon>Diplostraca</taxon>
        <taxon>Cladocera</taxon>
        <taxon>Anomopoda</taxon>
        <taxon>Daphniidae</taxon>
        <taxon>Daphnia</taxon>
        <taxon>Daphnia similis group</taxon>
    </lineage>
</organism>
<sequence length="132" mass="15137">MAPKCASILLIALMMGLAIASDDQREQSISSDRQDYFYTQQGGTPLTTFKFRWYCDFPGNDLKSVTADSYFNCATFCVGNVYCNHFHFNFSNKICLLKRHETDTLSQPHRYGHCGFIPSRLKTALIEEEEKE</sequence>
<dbReference type="InterPro" id="IPR003609">
    <property type="entry name" value="Pan_app"/>
</dbReference>
<dbReference type="Proteomes" id="UP000820818">
    <property type="component" value="Linkage Group LG10"/>
</dbReference>
<proteinExistence type="predicted"/>
<feature type="chain" id="PRO_5042042233" description="Apple domain-containing protein" evidence="1">
    <location>
        <begin position="21"/>
        <end position="132"/>
    </location>
</feature>
<dbReference type="Pfam" id="PF00024">
    <property type="entry name" value="PAN_1"/>
    <property type="match status" value="1"/>
</dbReference>
<dbReference type="Gene3D" id="3.50.4.10">
    <property type="entry name" value="Hepatocyte Growth Factor"/>
    <property type="match status" value="1"/>
</dbReference>
<feature type="signal peptide" evidence="1">
    <location>
        <begin position="1"/>
        <end position="20"/>
    </location>
</feature>
<reference evidence="3 4" key="1">
    <citation type="submission" date="2022-05" db="EMBL/GenBank/DDBJ databases">
        <title>A multi-omics perspective on studying reproductive biology in Daphnia sinensis.</title>
        <authorList>
            <person name="Jia J."/>
        </authorList>
    </citation>
    <scope>NUCLEOTIDE SEQUENCE [LARGE SCALE GENOMIC DNA]</scope>
    <source>
        <strain evidence="3 4">WSL</strain>
    </source>
</reference>
<evidence type="ECO:0000313" key="3">
    <source>
        <dbReference type="EMBL" id="KAI9552365.1"/>
    </source>
</evidence>
<evidence type="ECO:0000259" key="2">
    <source>
        <dbReference type="Pfam" id="PF00024"/>
    </source>
</evidence>
<dbReference type="AlphaFoldDB" id="A0AAD5KZ65"/>
<keyword evidence="4" id="KW-1185">Reference proteome</keyword>
<feature type="domain" description="Apple" evidence="2">
    <location>
        <begin position="57"/>
        <end position="108"/>
    </location>
</feature>
<evidence type="ECO:0000256" key="1">
    <source>
        <dbReference type="SAM" id="SignalP"/>
    </source>
</evidence>
<protein>
    <recommendedName>
        <fullName evidence="2">Apple domain-containing protein</fullName>
    </recommendedName>
</protein>